<proteinExistence type="predicted"/>
<gene>
    <name evidence="2" type="ORF">EmuJ_000857500</name>
</gene>
<evidence type="ECO:0000313" key="2">
    <source>
        <dbReference type="EMBL" id="CDS40965.1"/>
    </source>
</evidence>
<dbReference type="Proteomes" id="UP000017246">
    <property type="component" value="Unassembled WGS sequence"/>
</dbReference>
<organism evidence="2 3">
    <name type="scientific">Echinococcus multilocularis</name>
    <name type="common">Fox tapeworm</name>
    <dbReference type="NCBI Taxonomy" id="6211"/>
    <lineage>
        <taxon>Eukaryota</taxon>
        <taxon>Metazoa</taxon>
        <taxon>Spiralia</taxon>
        <taxon>Lophotrochozoa</taxon>
        <taxon>Platyhelminthes</taxon>
        <taxon>Cestoda</taxon>
        <taxon>Eucestoda</taxon>
        <taxon>Cyclophyllidea</taxon>
        <taxon>Taeniidae</taxon>
        <taxon>Echinococcus</taxon>
    </lineage>
</organism>
<dbReference type="AlphaFoldDB" id="A0A068Y879"/>
<dbReference type="OrthoDB" id="6246757at2759"/>
<feature type="compositionally biased region" description="Low complexity" evidence="1">
    <location>
        <begin position="339"/>
        <end position="350"/>
    </location>
</feature>
<reference evidence="2" key="2">
    <citation type="submission" date="2015-11" db="EMBL/GenBank/DDBJ databases">
        <authorList>
            <person name="Zhang Y."/>
            <person name="Guo Z."/>
        </authorList>
    </citation>
    <scope>NUCLEOTIDE SEQUENCE</scope>
</reference>
<name>A0A068Y879_ECHMU</name>
<feature type="region of interest" description="Disordered" evidence="1">
    <location>
        <begin position="327"/>
        <end position="364"/>
    </location>
</feature>
<dbReference type="EMBL" id="LN902841">
    <property type="protein sequence ID" value="CDS40965.1"/>
    <property type="molecule type" value="Genomic_DNA"/>
</dbReference>
<sequence>MTQTKRQRAWSISDFSSLSKCLCPQNVQPAASSEIGDIFQHVQTSIGIYQSGYIYGLVREAQLASDTLQALSYSTNKSNVPILKLAPYSRHRSVPHGEQFRLTGRRLRSSSCQEPPKLSFGQPITNMLCPSECRGVPSLTNSLLIGYLARVTTDHPYVGLVEDLLNLQSEDNNGGSPASRLQLRNVGVTMASSVVISAKPSLHESNGNGASVYSSSSHYCDPLSSRGLSGSACRSPSKTGSLDIDNDYRLRKLSTQVEVEHLRSMMHEFERARLFRTNPGRSSDSASASDSRTLFTLNSISGLASLDPPHMVVPNTTHDQLDRNQEASLPSLDSTPNVSPLEPSLSPQSSVATDKNPCHNSDHTTRRISRLEHNIIAPLSF</sequence>
<evidence type="ECO:0000256" key="1">
    <source>
        <dbReference type="SAM" id="MobiDB-lite"/>
    </source>
</evidence>
<dbReference type="OMA" id="MMHEFER"/>
<keyword evidence="3" id="KW-1185">Reference proteome</keyword>
<protein>
    <submittedName>
        <fullName evidence="2">Expressed conserved protein</fullName>
    </submittedName>
</protein>
<reference evidence="2" key="1">
    <citation type="journal article" date="2013" name="Nature">
        <title>The genomes of four tapeworm species reveal adaptations to parasitism.</title>
        <authorList>
            <person name="Tsai I.J."/>
            <person name="Zarowiecki M."/>
            <person name="Holroyd N."/>
            <person name="Garciarrubio A."/>
            <person name="Sanchez-Flores A."/>
            <person name="Brooks K.L."/>
            <person name="Tracey A."/>
            <person name="Bobes R.J."/>
            <person name="Fragoso G."/>
            <person name="Sciutto E."/>
            <person name="Aslett M."/>
            <person name="Beasley H."/>
            <person name="Bennett H.M."/>
            <person name="Cai J."/>
            <person name="Camicia F."/>
            <person name="Clark R."/>
            <person name="Cucher M."/>
            <person name="De Silva N."/>
            <person name="Day T.A."/>
            <person name="Deplazes P."/>
            <person name="Estrada K."/>
            <person name="Fernandez C."/>
            <person name="Holland P.W."/>
            <person name="Hou J."/>
            <person name="Hu S."/>
            <person name="Huckvale T."/>
            <person name="Hung S.S."/>
            <person name="Kamenetzky L."/>
            <person name="Keane J.A."/>
            <person name="Kiss F."/>
            <person name="Koziol U."/>
            <person name="Lambert O."/>
            <person name="Liu K."/>
            <person name="Luo X."/>
            <person name="Luo Y."/>
            <person name="Macchiaroli N."/>
            <person name="Nichol S."/>
            <person name="Paps J."/>
            <person name="Parkinson J."/>
            <person name="Pouchkina-Stantcheva N."/>
            <person name="Riddiford N."/>
            <person name="Rosenzvit M."/>
            <person name="Salinas G."/>
            <person name="Wasmuth J.D."/>
            <person name="Zamanian M."/>
            <person name="Zheng Y."/>
            <person name="Cai X."/>
            <person name="Soberon X."/>
            <person name="Olson P.D."/>
            <person name="Laclette J.P."/>
            <person name="Brehm K."/>
            <person name="Berriman M."/>
            <person name="Garciarrubio A."/>
            <person name="Bobes R.J."/>
            <person name="Fragoso G."/>
            <person name="Sanchez-Flores A."/>
            <person name="Estrada K."/>
            <person name="Cevallos M.A."/>
            <person name="Morett E."/>
            <person name="Gonzalez V."/>
            <person name="Portillo T."/>
            <person name="Ochoa-Leyva A."/>
            <person name="Jose M.V."/>
            <person name="Sciutto E."/>
            <person name="Landa A."/>
            <person name="Jimenez L."/>
            <person name="Valdes V."/>
            <person name="Carrero J.C."/>
            <person name="Larralde C."/>
            <person name="Morales-Montor J."/>
            <person name="Limon-Lason J."/>
            <person name="Soberon X."/>
            <person name="Laclette J.P."/>
        </authorList>
    </citation>
    <scope>NUCLEOTIDE SEQUENCE [LARGE SCALE GENOMIC DNA]</scope>
</reference>
<evidence type="ECO:0000313" key="3">
    <source>
        <dbReference type="Proteomes" id="UP000017246"/>
    </source>
</evidence>
<feature type="compositionally biased region" description="Polar residues" evidence="1">
    <location>
        <begin position="327"/>
        <end position="338"/>
    </location>
</feature>
<accession>A0A068Y879</accession>